<name>A0A517Y8I5_9BACT</name>
<dbReference type="KEGG" id="aagg:ETAA8_15930"/>
<dbReference type="Pfam" id="PF01242">
    <property type="entry name" value="PTPS"/>
    <property type="match status" value="1"/>
</dbReference>
<comment type="pathway">
    <text evidence="2">Purine metabolism; 7-cyano-7-deazaguanine biosynthesis.</text>
</comment>
<dbReference type="AlphaFoldDB" id="A0A517Y8I5"/>
<sequence length="165" mass="18883">MSETYRIRLDKEHHVFAAAHFITFAGDICERLHGHNYRVAVEIAGPLDENSYVIDFIAARDELHAITDQLDHRMLLPDSHPLIKVVPDEKEVRVTFTPDGRRWIFPLGDCLILPVPNTTAELLARWIGEQLRTRLAARLGWQIDWLQVAVDENHGQIGICELTSK</sequence>
<evidence type="ECO:0000256" key="4">
    <source>
        <dbReference type="ARBA" id="ARBA00012982"/>
    </source>
</evidence>
<accession>A0A517Y8I5</accession>
<organism evidence="11 12">
    <name type="scientific">Anatilimnocola aggregata</name>
    <dbReference type="NCBI Taxonomy" id="2528021"/>
    <lineage>
        <taxon>Bacteria</taxon>
        <taxon>Pseudomonadati</taxon>
        <taxon>Planctomycetota</taxon>
        <taxon>Planctomycetia</taxon>
        <taxon>Pirellulales</taxon>
        <taxon>Pirellulaceae</taxon>
        <taxon>Anatilimnocola</taxon>
    </lineage>
</organism>
<dbReference type="InterPro" id="IPR038418">
    <property type="entry name" value="6-PTP_synth/QueD_sf"/>
</dbReference>
<dbReference type="EC" id="4.1.2.50" evidence="4"/>
<comment type="catalytic activity">
    <reaction evidence="10">
        <text>7,8-dihydroneopterin 3'-triphosphate + H2O = 6-carboxy-5,6,7,8-tetrahydropterin + triphosphate + acetaldehyde + 2 H(+)</text>
        <dbReference type="Rhea" id="RHEA:27966"/>
        <dbReference type="ChEBI" id="CHEBI:15343"/>
        <dbReference type="ChEBI" id="CHEBI:15377"/>
        <dbReference type="ChEBI" id="CHEBI:15378"/>
        <dbReference type="ChEBI" id="CHEBI:18036"/>
        <dbReference type="ChEBI" id="CHEBI:58462"/>
        <dbReference type="ChEBI" id="CHEBI:61032"/>
        <dbReference type="EC" id="4.1.2.50"/>
    </reaction>
</comment>
<gene>
    <name evidence="11" type="primary">queD</name>
    <name evidence="11" type="ORF">ETAA8_15930</name>
</gene>
<evidence type="ECO:0000256" key="7">
    <source>
        <dbReference type="ARBA" id="ARBA00022833"/>
    </source>
</evidence>
<dbReference type="Proteomes" id="UP000315017">
    <property type="component" value="Chromosome"/>
</dbReference>
<keyword evidence="8 11" id="KW-0456">Lyase</keyword>
<proteinExistence type="inferred from homology"/>
<dbReference type="GO" id="GO:0070497">
    <property type="term" value="F:6-carboxytetrahydropterin synthase activity"/>
    <property type="evidence" value="ECO:0007669"/>
    <property type="project" value="UniProtKB-EC"/>
</dbReference>
<dbReference type="PANTHER" id="PTHR12589:SF7">
    <property type="entry name" value="6-PYRUVOYL TETRAHYDROBIOPTERIN SYNTHASE"/>
    <property type="match status" value="1"/>
</dbReference>
<dbReference type="GO" id="GO:0046872">
    <property type="term" value="F:metal ion binding"/>
    <property type="evidence" value="ECO:0007669"/>
    <property type="project" value="UniProtKB-KW"/>
</dbReference>
<dbReference type="PANTHER" id="PTHR12589">
    <property type="entry name" value="PYRUVOYL TETRAHYDROBIOPTERIN SYNTHASE"/>
    <property type="match status" value="1"/>
</dbReference>
<evidence type="ECO:0000256" key="1">
    <source>
        <dbReference type="ARBA" id="ARBA00001947"/>
    </source>
</evidence>
<keyword evidence="12" id="KW-1185">Reference proteome</keyword>
<keyword evidence="7" id="KW-0862">Zinc</keyword>
<dbReference type="InterPro" id="IPR007115">
    <property type="entry name" value="6-PTP_synth/QueD"/>
</dbReference>
<protein>
    <recommendedName>
        <fullName evidence="5">6-carboxy-5,6,7,8-tetrahydropterin synthase</fullName>
        <ecNumber evidence="4">4.1.2.50</ecNumber>
    </recommendedName>
    <alternativeName>
        <fullName evidence="9">Queuosine biosynthesis protein QueD</fullName>
    </alternativeName>
</protein>
<dbReference type="EMBL" id="CP036274">
    <property type="protein sequence ID" value="QDU26515.1"/>
    <property type="molecule type" value="Genomic_DNA"/>
</dbReference>
<comment type="cofactor">
    <cofactor evidence="1">
        <name>Zn(2+)</name>
        <dbReference type="ChEBI" id="CHEBI:29105"/>
    </cofactor>
</comment>
<comment type="similarity">
    <text evidence="3">Belongs to the PTPS family. QueD subfamily.</text>
</comment>
<evidence type="ECO:0000256" key="9">
    <source>
        <dbReference type="ARBA" id="ARBA00031449"/>
    </source>
</evidence>
<dbReference type="SUPFAM" id="SSF55620">
    <property type="entry name" value="Tetrahydrobiopterin biosynthesis enzymes-like"/>
    <property type="match status" value="1"/>
</dbReference>
<evidence type="ECO:0000313" key="11">
    <source>
        <dbReference type="EMBL" id="QDU26515.1"/>
    </source>
</evidence>
<evidence type="ECO:0000256" key="6">
    <source>
        <dbReference type="ARBA" id="ARBA00022723"/>
    </source>
</evidence>
<keyword evidence="6" id="KW-0479">Metal-binding</keyword>
<evidence type="ECO:0000256" key="5">
    <source>
        <dbReference type="ARBA" id="ARBA00018141"/>
    </source>
</evidence>
<evidence type="ECO:0000256" key="3">
    <source>
        <dbReference type="ARBA" id="ARBA00008900"/>
    </source>
</evidence>
<dbReference type="OrthoDB" id="9804698at2"/>
<evidence type="ECO:0000256" key="10">
    <source>
        <dbReference type="ARBA" id="ARBA00048807"/>
    </source>
</evidence>
<dbReference type="Gene3D" id="3.30.479.10">
    <property type="entry name" value="6-pyruvoyl tetrahydropterin synthase/QueD"/>
    <property type="match status" value="1"/>
</dbReference>
<evidence type="ECO:0000313" key="12">
    <source>
        <dbReference type="Proteomes" id="UP000315017"/>
    </source>
</evidence>
<dbReference type="RefSeq" id="WP_145087185.1">
    <property type="nucleotide sequence ID" value="NZ_CP036274.1"/>
</dbReference>
<reference evidence="11 12" key="1">
    <citation type="submission" date="2019-02" db="EMBL/GenBank/DDBJ databases">
        <title>Deep-cultivation of Planctomycetes and their phenomic and genomic characterization uncovers novel biology.</title>
        <authorList>
            <person name="Wiegand S."/>
            <person name="Jogler M."/>
            <person name="Boedeker C."/>
            <person name="Pinto D."/>
            <person name="Vollmers J."/>
            <person name="Rivas-Marin E."/>
            <person name="Kohn T."/>
            <person name="Peeters S.H."/>
            <person name="Heuer A."/>
            <person name="Rast P."/>
            <person name="Oberbeckmann S."/>
            <person name="Bunk B."/>
            <person name="Jeske O."/>
            <person name="Meyerdierks A."/>
            <person name="Storesund J.E."/>
            <person name="Kallscheuer N."/>
            <person name="Luecker S."/>
            <person name="Lage O.M."/>
            <person name="Pohl T."/>
            <person name="Merkel B.J."/>
            <person name="Hornburger P."/>
            <person name="Mueller R.-W."/>
            <person name="Bruemmer F."/>
            <person name="Labrenz M."/>
            <person name="Spormann A.M."/>
            <person name="Op den Camp H."/>
            <person name="Overmann J."/>
            <person name="Amann R."/>
            <person name="Jetten M.S.M."/>
            <person name="Mascher T."/>
            <person name="Medema M.H."/>
            <person name="Devos D.P."/>
            <person name="Kaster A.-K."/>
            <person name="Ovreas L."/>
            <person name="Rohde M."/>
            <person name="Galperin M.Y."/>
            <person name="Jogler C."/>
        </authorList>
    </citation>
    <scope>NUCLEOTIDE SEQUENCE [LARGE SCALE GENOMIC DNA]</scope>
    <source>
        <strain evidence="11 12">ETA_A8</strain>
    </source>
</reference>
<dbReference type="UniPathway" id="UPA00391"/>
<evidence type="ECO:0000256" key="8">
    <source>
        <dbReference type="ARBA" id="ARBA00023239"/>
    </source>
</evidence>
<evidence type="ECO:0000256" key="2">
    <source>
        <dbReference type="ARBA" id="ARBA00005061"/>
    </source>
</evidence>